<sequence>MKRPAPMRAAWRKSSRSNGSSNCVEIAGLPAGIGIRDSKAPAQSVLVIAVGCWAALADAIKAGELDLS</sequence>
<proteinExistence type="predicted"/>
<evidence type="ECO:0000259" key="2">
    <source>
        <dbReference type="Pfam" id="PF04149"/>
    </source>
</evidence>
<accession>A0ABV4QPC9</accession>
<comment type="caution">
    <text evidence="3">The sequence shown here is derived from an EMBL/GenBank/DDBJ whole genome shotgun (WGS) entry which is preliminary data.</text>
</comment>
<organism evidence="3 4">
    <name type="scientific">Actinomadura monticuli</name>
    <dbReference type="NCBI Taxonomy" id="3097367"/>
    <lineage>
        <taxon>Bacteria</taxon>
        <taxon>Bacillati</taxon>
        <taxon>Actinomycetota</taxon>
        <taxon>Actinomycetes</taxon>
        <taxon>Streptosporangiales</taxon>
        <taxon>Thermomonosporaceae</taxon>
        <taxon>Actinomadura</taxon>
    </lineage>
</organism>
<dbReference type="Proteomes" id="UP001569963">
    <property type="component" value="Unassembled WGS sequence"/>
</dbReference>
<feature type="domain" description="DUF397" evidence="2">
    <location>
        <begin position="9"/>
        <end position="61"/>
    </location>
</feature>
<name>A0ABV4QPC9_9ACTN</name>
<evidence type="ECO:0000313" key="4">
    <source>
        <dbReference type="Proteomes" id="UP001569963"/>
    </source>
</evidence>
<dbReference type="InterPro" id="IPR007278">
    <property type="entry name" value="DUF397"/>
</dbReference>
<evidence type="ECO:0000256" key="1">
    <source>
        <dbReference type="SAM" id="MobiDB-lite"/>
    </source>
</evidence>
<keyword evidence="4" id="KW-1185">Reference proteome</keyword>
<dbReference type="RefSeq" id="WP_371954955.1">
    <property type="nucleotide sequence ID" value="NZ_JAXCEI010000029.1"/>
</dbReference>
<evidence type="ECO:0000313" key="3">
    <source>
        <dbReference type="EMBL" id="MFA1544414.1"/>
    </source>
</evidence>
<dbReference type="Pfam" id="PF04149">
    <property type="entry name" value="DUF397"/>
    <property type="match status" value="1"/>
</dbReference>
<feature type="compositionally biased region" description="Basic residues" evidence="1">
    <location>
        <begin position="1"/>
        <end position="15"/>
    </location>
</feature>
<feature type="region of interest" description="Disordered" evidence="1">
    <location>
        <begin position="1"/>
        <end position="21"/>
    </location>
</feature>
<reference evidence="3 4" key="1">
    <citation type="submission" date="2023-11" db="EMBL/GenBank/DDBJ databases">
        <title>Actinomadura monticuli sp. nov., isolated from volcanic ash.</title>
        <authorList>
            <person name="Lee S.D."/>
            <person name="Yang H."/>
            <person name="Kim I.S."/>
        </authorList>
    </citation>
    <scope>NUCLEOTIDE SEQUENCE [LARGE SCALE GENOMIC DNA]</scope>
    <source>
        <strain evidence="3 4">DLS-62</strain>
    </source>
</reference>
<protein>
    <submittedName>
        <fullName evidence="3">DUF397 domain-containing protein</fullName>
    </submittedName>
</protein>
<gene>
    <name evidence="3" type="ORF">SM611_36270</name>
</gene>
<dbReference type="EMBL" id="JAXCEI010000029">
    <property type="protein sequence ID" value="MFA1544414.1"/>
    <property type="molecule type" value="Genomic_DNA"/>
</dbReference>